<gene>
    <name evidence="2" type="ORF">QE367_001684</name>
</gene>
<reference evidence="2 3" key="1">
    <citation type="submission" date="2023-08" db="EMBL/GenBank/DDBJ databases">
        <title>Functional and genomic diversity of the sorghum phyllosphere microbiome.</title>
        <authorList>
            <person name="Shade A."/>
        </authorList>
    </citation>
    <scope>NUCLEOTIDE SEQUENCE [LARGE SCALE GENOMIC DNA]</scope>
    <source>
        <strain evidence="2 3">SORGH_AS_0919</strain>
    </source>
</reference>
<evidence type="ECO:0000256" key="1">
    <source>
        <dbReference type="SAM" id="Phobius"/>
    </source>
</evidence>
<keyword evidence="1" id="KW-0812">Transmembrane</keyword>
<feature type="transmembrane region" description="Helical" evidence="1">
    <location>
        <begin position="6"/>
        <end position="27"/>
    </location>
</feature>
<evidence type="ECO:0000313" key="2">
    <source>
        <dbReference type="EMBL" id="MDR6167480.1"/>
    </source>
</evidence>
<keyword evidence="1" id="KW-1133">Transmembrane helix</keyword>
<sequence length="36" mass="3674">MTAVDIALHAVAAVLLVCIVVGLWRAVCAGRAPRTG</sequence>
<proteinExistence type="predicted"/>
<dbReference type="EMBL" id="JAVIZA010000001">
    <property type="protein sequence ID" value="MDR6167480.1"/>
    <property type="molecule type" value="Genomic_DNA"/>
</dbReference>
<keyword evidence="2" id="KW-0966">Cell projection</keyword>
<dbReference type="Proteomes" id="UP001260188">
    <property type="component" value="Unassembled WGS sequence"/>
</dbReference>
<keyword evidence="3" id="KW-1185">Reference proteome</keyword>
<evidence type="ECO:0000313" key="3">
    <source>
        <dbReference type="Proteomes" id="UP001260188"/>
    </source>
</evidence>
<name>A0ABU1I0R7_9MICO</name>
<keyword evidence="2" id="KW-0969">Cilium</keyword>
<protein>
    <submittedName>
        <fullName evidence="2">Flagellar biosynthesis protein FliQ</fullName>
    </submittedName>
</protein>
<organism evidence="2 3">
    <name type="scientific">Microbacterium paludicola</name>
    <dbReference type="NCBI Taxonomy" id="300019"/>
    <lineage>
        <taxon>Bacteria</taxon>
        <taxon>Bacillati</taxon>
        <taxon>Actinomycetota</taxon>
        <taxon>Actinomycetes</taxon>
        <taxon>Micrococcales</taxon>
        <taxon>Microbacteriaceae</taxon>
        <taxon>Microbacterium</taxon>
    </lineage>
</organism>
<keyword evidence="1" id="KW-0472">Membrane</keyword>
<comment type="caution">
    <text evidence="2">The sequence shown here is derived from an EMBL/GenBank/DDBJ whole genome shotgun (WGS) entry which is preliminary data.</text>
</comment>
<keyword evidence="2" id="KW-0282">Flagellum</keyword>
<accession>A0ABU1I0R7</accession>